<keyword evidence="1" id="KW-0408">Iron</keyword>
<dbReference type="InterPro" id="IPR038157">
    <property type="entry name" value="FeoA_core_dom"/>
</dbReference>
<feature type="domain" description="Ferrous iron transporter FeoA-like" evidence="2">
    <location>
        <begin position="6"/>
        <end position="78"/>
    </location>
</feature>
<name>A0ABZ2YCG7_9BACT</name>
<dbReference type="InterPro" id="IPR007167">
    <property type="entry name" value="Fe-transptr_FeoA-like"/>
</dbReference>
<sequence length="80" mass="8452">MEGHVISLADMKPGQRGEIVQILGGRGMVRRLWVLGVVPGKKVEKVSSLLASGPVVIRLGQQEIALGRGVAQKILVKVSG</sequence>
<dbReference type="Proteomes" id="UP001461341">
    <property type="component" value="Chromosome"/>
</dbReference>
<accession>A0ABZ2YCG7</accession>
<proteinExistence type="predicted"/>
<dbReference type="EMBL" id="CP121689">
    <property type="protein sequence ID" value="WZL75846.1"/>
    <property type="molecule type" value="Genomic_DNA"/>
</dbReference>
<dbReference type="InterPro" id="IPR008988">
    <property type="entry name" value="Transcriptional_repressor_C"/>
</dbReference>
<reference evidence="3 4" key="1">
    <citation type="submission" date="2023-03" db="EMBL/GenBank/DDBJ databases">
        <title>Novel Species.</title>
        <authorList>
            <person name="Ma S."/>
        </authorList>
    </citation>
    <scope>NUCLEOTIDE SEQUENCE [LARGE SCALE GENOMIC DNA]</scope>
    <source>
        <strain evidence="3 4">B11</strain>
    </source>
</reference>
<dbReference type="PANTHER" id="PTHR43151:SF1">
    <property type="entry name" value="SSR2333 PROTEIN"/>
    <property type="match status" value="1"/>
</dbReference>
<protein>
    <submittedName>
        <fullName evidence="3">FeoA family protein</fullName>
    </submittedName>
</protein>
<dbReference type="PANTHER" id="PTHR43151">
    <property type="entry name" value="FEOA FAMILY PROTEIN"/>
    <property type="match status" value="1"/>
</dbReference>
<organism evidence="3 4">
    <name type="scientific">Thermatribacter velox</name>
    <dbReference type="NCBI Taxonomy" id="3039681"/>
    <lineage>
        <taxon>Bacteria</taxon>
        <taxon>Pseudomonadati</taxon>
        <taxon>Atribacterota</taxon>
        <taxon>Atribacteria</taxon>
        <taxon>Atribacterales</taxon>
        <taxon>Thermatribacteraceae</taxon>
        <taxon>Thermatribacter</taxon>
    </lineage>
</organism>
<keyword evidence="4" id="KW-1185">Reference proteome</keyword>
<gene>
    <name evidence="3" type="ORF">QBE54_09695</name>
</gene>
<dbReference type="Pfam" id="PF04023">
    <property type="entry name" value="FeoA"/>
    <property type="match status" value="1"/>
</dbReference>
<evidence type="ECO:0000313" key="4">
    <source>
        <dbReference type="Proteomes" id="UP001461341"/>
    </source>
</evidence>
<evidence type="ECO:0000256" key="1">
    <source>
        <dbReference type="ARBA" id="ARBA00023004"/>
    </source>
</evidence>
<evidence type="ECO:0000313" key="3">
    <source>
        <dbReference type="EMBL" id="WZL75846.1"/>
    </source>
</evidence>
<dbReference type="RefSeq" id="WP_369017995.1">
    <property type="nucleotide sequence ID" value="NZ_CP121689.1"/>
</dbReference>
<dbReference type="SUPFAM" id="SSF50037">
    <property type="entry name" value="C-terminal domain of transcriptional repressors"/>
    <property type="match status" value="1"/>
</dbReference>
<evidence type="ECO:0000259" key="2">
    <source>
        <dbReference type="SMART" id="SM00899"/>
    </source>
</evidence>
<dbReference type="InterPro" id="IPR053184">
    <property type="entry name" value="FeoA-like"/>
</dbReference>
<dbReference type="SMART" id="SM00899">
    <property type="entry name" value="FeoA"/>
    <property type="match status" value="1"/>
</dbReference>
<dbReference type="Gene3D" id="2.30.30.90">
    <property type="match status" value="1"/>
</dbReference>